<keyword evidence="1" id="KW-0732">Signal</keyword>
<accession>A0A7I9ZM52</accession>
<gene>
    <name evidence="2" type="ORF">MHIP_23920</name>
</gene>
<proteinExistence type="predicted"/>
<sequence length="120" mass="13104">MRMKSFGALAVTCAMIAPAVGFAAPAIAARQAPLPQAPSEVWVMPNVRNMVLSQAVKAIREVTDPADIDLRVFDMKNGQEVINQTNWSVCAQGPSAGRQISQKTMRVILYVKRFNQRACS</sequence>
<feature type="signal peptide" evidence="1">
    <location>
        <begin position="1"/>
        <end position="23"/>
    </location>
</feature>
<dbReference type="EMBL" id="BLLB01000002">
    <property type="protein sequence ID" value="GFH01909.1"/>
    <property type="molecule type" value="Genomic_DNA"/>
</dbReference>
<name>A0A7I9ZM52_9MYCO</name>
<dbReference type="Proteomes" id="UP000465304">
    <property type="component" value="Unassembled WGS sequence"/>
</dbReference>
<feature type="chain" id="PRO_5039496024" description="PASTA domain-containing protein" evidence="1">
    <location>
        <begin position="24"/>
        <end position="120"/>
    </location>
</feature>
<organism evidence="2 3">
    <name type="scientific">Mycolicibacterium hippocampi</name>
    <dbReference type="NCBI Taxonomy" id="659824"/>
    <lineage>
        <taxon>Bacteria</taxon>
        <taxon>Bacillati</taxon>
        <taxon>Actinomycetota</taxon>
        <taxon>Actinomycetes</taxon>
        <taxon>Mycobacteriales</taxon>
        <taxon>Mycobacteriaceae</taxon>
        <taxon>Mycolicibacterium</taxon>
    </lineage>
</organism>
<evidence type="ECO:0000313" key="2">
    <source>
        <dbReference type="EMBL" id="GFH01909.1"/>
    </source>
</evidence>
<comment type="caution">
    <text evidence="2">The sequence shown here is derived from an EMBL/GenBank/DDBJ whole genome shotgun (WGS) entry which is preliminary data.</text>
</comment>
<keyword evidence="3" id="KW-1185">Reference proteome</keyword>
<evidence type="ECO:0000313" key="3">
    <source>
        <dbReference type="Proteomes" id="UP000465304"/>
    </source>
</evidence>
<evidence type="ECO:0000256" key="1">
    <source>
        <dbReference type="SAM" id="SignalP"/>
    </source>
</evidence>
<dbReference type="AlphaFoldDB" id="A0A7I9ZM52"/>
<protein>
    <recommendedName>
        <fullName evidence="4">PASTA domain-containing protein</fullName>
    </recommendedName>
</protein>
<evidence type="ECO:0008006" key="4">
    <source>
        <dbReference type="Google" id="ProtNLM"/>
    </source>
</evidence>
<reference evidence="2 3" key="1">
    <citation type="journal article" date="2019" name="Emerg. Microbes Infect.">
        <title>Comprehensive subspecies identification of 175 nontuberculous mycobacteria species based on 7547 genomic profiles.</title>
        <authorList>
            <person name="Matsumoto Y."/>
            <person name="Kinjo T."/>
            <person name="Motooka D."/>
            <person name="Nabeya D."/>
            <person name="Jung N."/>
            <person name="Uechi K."/>
            <person name="Horii T."/>
            <person name="Iida T."/>
            <person name="Fujita J."/>
            <person name="Nakamura S."/>
        </authorList>
    </citation>
    <scope>NUCLEOTIDE SEQUENCE [LARGE SCALE GENOMIC DNA]</scope>
    <source>
        <strain evidence="2 3">JCM 30996</strain>
    </source>
</reference>